<keyword evidence="1" id="KW-0732">Signal</keyword>
<dbReference type="WBParaSite" id="TCONS_00012697.p1">
    <property type="protein sequence ID" value="TCONS_00012697.p1"/>
    <property type="gene ID" value="XLOC_008351"/>
</dbReference>
<protein>
    <submittedName>
        <fullName evidence="3 4">Uncharacterized protein</fullName>
    </submittedName>
</protein>
<feature type="chain" id="PRO_5005327180" evidence="1">
    <location>
        <begin position="21"/>
        <end position="151"/>
    </location>
</feature>
<reference evidence="3" key="1">
    <citation type="submission" date="2015-08" db="UniProtKB">
        <authorList>
            <consortium name="WormBaseParasite"/>
        </authorList>
    </citation>
    <scope>IDENTIFICATION</scope>
</reference>
<sequence>MRFIIFAFFVLFFIGNNCYGEQNQDNRFLDFTLDILKKLTFDGIDHLLKIGKKEDKGSAPINVIDILKLFGNESKEIKEKIEKNKDKLSSDTVIEKLPHNSVNILEKIKKIKEKGDSKEEQDKKIEKLLKKPENSMAVDIIGLLVKKVIGL</sequence>
<dbReference type="Proteomes" id="UP000035681">
    <property type="component" value="Unplaced"/>
</dbReference>
<evidence type="ECO:0000313" key="2">
    <source>
        <dbReference type="Proteomes" id="UP000035681"/>
    </source>
</evidence>
<name>A0A0K0DZ06_STRER</name>
<accession>A0A0K0DZ06</accession>
<feature type="signal peptide" evidence="1">
    <location>
        <begin position="1"/>
        <end position="20"/>
    </location>
</feature>
<keyword evidence="2" id="KW-1185">Reference proteome</keyword>
<evidence type="ECO:0000313" key="3">
    <source>
        <dbReference type="WBParaSite" id="SSTP_0000247300.1"/>
    </source>
</evidence>
<dbReference type="AlphaFoldDB" id="A0A0K0DZ06"/>
<evidence type="ECO:0000256" key="1">
    <source>
        <dbReference type="SAM" id="SignalP"/>
    </source>
</evidence>
<proteinExistence type="predicted"/>
<organism evidence="3">
    <name type="scientific">Strongyloides stercoralis</name>
    <name type="common">Threadworm</name>
    <dbReference type="NCBI Taxonomy" id="6248"/>
    <lineage>
        <taxon>Eukaryota</taxon>
        <taxon>Metazoa</taxon>
        <taxon>Ecdysozoa</taxon>
        <taxon>Nematoda</taxon>
        <taxon>Chromadorea</taxon>
        <taxon>Rhabditida</taxon>
        <taxon>Tylenchina</taxon>
        <taxon>Panagrolaimomorpha</taxon>
        <taxon>Strongyloidoidea</taxon>
        <taxon>Strongyloididae</taxon>
        <taxon>Strongyloides</taxon>
    </lineage>
</organism>
<dbReference type="WBParaSite" id="SSTP_0000247300.1">
    <property type="protein sequence ID" value="SSTP_0000247300.1"/>
    <property type="gene ID" value="SSTP_0000247300"/>
</dbReference>
<evidence type="ECO:0000313" key="4">
    <source>
        <dbReference type="WBParaSite" id="TCONS_00012697.p1"/>
    </source>
</evidence>